<evidence type="ECO:0000313" key="5">
    <source>
        <dbReference type="Proteomes" id="UP001303211"/>
    </source>
</evidence>
<dbReference type="Gene3D" id="1.10.10.1150">
    <property type="entry name" value="Coenzyme PQQ synthesis protein D (PqqD)"/>
    <property type="match status" value="1"/>
</dbReference>
<dbReference type="NCBIfam" id="TIGR03859">
    <property type="entry name" value="PQQ_PqqD"/>
    <property type="match status" value="1"/>
</dbReference>
<dbReference type="Pfam" id="PF05402">
    <property type="entry name" value="PqqD"/>
    <property type="match status" value="1"/>
</dbReference>
<gene>
    <name evidence="4" type="primary">pqqD</name>
    <name evidence="4" type="ORF">P4826_10520</name>
</gene>
<evidence type="ECO:0000313" key="4">
    <source>
        <dbReference type="EMBL" id="WOO30869.1"/>
    </source>
</evidence>
<organism evidence="4 5">
    <name type="scientific">Diaphorobacter limosus</name>
    <dbReference type="NCBI Taxonomy" id="3036128"/>
    <lineage>
        <taxon>Bacteria</taxon>
        <taxon>Pseudomonadati</taxon>
        <taxon>Pseudomonadota</taxon>
        <taxon>Betaproteobacteria</taxon>
        <taxon>Burkholderiales</taxon>
        <taxon>Comamonadaceae</taxon>
        <taxon>Diaphorobacter</taxon>
    </lineage>
</organism>
<dbReference type="EMBL" id="CP136921">
    <property type="protein sequence ID" value="WOO30869.1"/>
    <property type="molecule type" value="Genomic_DNA"/>
</dbReference>
<accession>A0ABZ0IY01</accession>
<reference evidence="4 5" key="1">
    <citation type="submission" date="2023-03" db="EMBL/GenBank/DDBJ databases">
        <title>Diaphorobacter basophil sp. nov., isolated from a sewage-treatment plant.</title>
        <authorList>
            <person name="Yang K."/>
        </authorList>
    </citation>
    <scope>NUCLEOTIDE SEQUENCE [LARGE SCALE GENOMIC DNA]</scope>
    <source>
        <strain evidence="4 5">Y-1</strain>
    </source>
</reference>
<dbReference type="Proteomes" id="UP001303211">
    <property type="component" value="Chromosome"/>
</dbReference>
<sequence>MDSTTAPRPQLHPRFIMRWEASQDAHVILYPEGLIKLSPSAAEILQRCDGTRTDDKIIDDLAQAYPSQREAIAQDTASFLAVARDKGWILE</sequence>
<keyword evidence="3" id="KW-0884">PQQ biosynthesis</keyword>
<evidence type="ECO:0000256" key="1">
    <source>
        <dbReference type="ARBA" id="ARBA00004886"/>
    </source>
</evidence>
<name>A0ABZ0IY01_9BURK</name>
<evidence type="ECO:0000256" key="2">
    <source>
        <dbReference type="ARBA" id="ARBA00011741"/>
    </source>
</evidence>
<comment type="pathway">
    <text evidence="1">Cofactor biosynthesis; pyrroloquinoline quinone biosynthesis.</text>
</comment>
<dbReference type="InterPro" id="IPR041881">
    <property type="entry name" value="PqqD_sf"/>
</dbReference>
<evidence type="ECO:0000256" key="3">
    <source>
        <dbReference type="ARBA" id="ARBA00022905"/>
    </source>
</evidence>
<comment type="subunit">
    <text evidence="2">Monomer. Interacts with PqqE.</text>
</comment>
<dbReference type="RefSeq" id="WP_317700365.1">
    <property type="nucleotide sequence ID" value="NZ_CP136921.1"/>
</dbReference>
<protein>
    <submittedName>
        <fullName evidence="4">Pyrroloquinoline quinone biosynthesis peptide chaperone PqqD</fullName>
    </submittedName>
</protein>
<proteinExistence type="predicted"/>
<dbReference type="InterPro" id="IPR022479">
    <property type="entry name" value="PqqD_bac"/>
</dbReference>
<keyword evidence="5" id="KW-1185">Reference proteome</keyword>
<dbReference type="InterPro" id="IPR008792">
    <property type="entry name" value="PQQD"/>
</dbReference>